<dbReference type="AlphaFoldDB" id="A0A5C5XNF8"/>
<dbReference type="RefSeq" id="WP_146505810.1">
    <property type="nucleotide sequence ID" value="NZ_SJPG01000001.1"/>
</dbReference>
<dbReference type="InterPro" id="IPR014807">
    <property type="entry name" value="Coa1"/>
</dbReference>
<dbReference type="EMBL" id="SJPG01000001">
    <property type="protein sequence ID" value="TWT64069.1"/>
    <property type="molecule type" value="Genomic_DNA"/>
</dbReference>
<feature type="transmembrane region" description="Helical" evidence="1">
    <location>
        <begin position="22"/>
        <end position="45"/>
    </location>
</feature>
<evidence type="ECO:0000313" key="2">
    <source>
        <dbReference type="EMBL" id="TWT64069.1"/>
    </source>
</evidence>
<keyword evidence="3" id="KW-1185">Reference proteome</keyword>
<keyword evidence="1" id="KW-0812">Transmembrane</keyword>
<dbReference type="Proteomes" id="UP000316095">
    <property type="component" value="Unassembled WGS sequence"/>
</dbReference>
<evidence type="ECO:0000313" key="3">
    <source>
        <dbReference type="Proteomes" id="UP000316095"/>
    </source>
</evidence>
<keyword evidence="1" id="KW-0472">Membrane</keyword>
<keyword evidence="1" id="KW-1133">Transmembrane helix</keyword>
<evidence type="ECO:0000256" key="1">
    <source>
        <dbReference type="SAM" id="Phobius"/>
    </source>
</evidence>
<comment type="caution">
    <text evidence="2">The sequence shown here is derived from an EMBL/GenBank/DDBJ whole genome shotgun (WGS) entry which is preliminary data.</text>
</comment>
<gene>
    <name evidence="2" type="ORF">Pan54_48300</name>
</gene>
<name>A0A5C5XNF8_9PLAN</name>
<organism evidence="2 3">
    <name type="scientific">Rubinisphaera italica</name>
    <dbReference type="NCBI Taxonomy" id="2527969"/>
    <lineage>
        <taxon>Bacteria</taxon>
        <taxon>Pseudomonadati</taxon>
        <taxon>Planctomycetota</taxon>
        <taxon>Planctomycetia</taxon>
        <taxon>Planctomycetales</taxon>
        <taxon>Planctomycetaceae</taxon>
        <taxon>Rubinisphaera</taxon>
    </lineage>
</organism>
<protein>
    <submittedName>
        <fullName evidence="2">Cytochrome oxidase complex assembly protein 1</fullName>
    </submittedName>
</protein>
<sequence length="159" mass="17276">MSEAPKQPHSPYFLDWAWNNKLLVLPIVMALVFSLCGGCFGLAYISSLQSLRKNPLHMKSVEAARGNEQVVKELGLPIEGGFISEGNIEVDDDMQQGYADCTIPISGPIGTGKLFVKAKLEAGKWTINSLQASLENSGQIVTIIDPDAVPEEKTEAEEE</sequence>
<proteinExistence type="predicted"/>
<accession>A0A5C5XNF8</accession>
<dbReference type="OrthoDB" id="1178263at2"/>
<reference evidence="2 3" key="1">
    <citation type="submission" date="2019-02" db="EMBL/GenBank/DDBJ databases">
        <title>Deep-cultivation of Planctomycetes and their phenomic and genomic characterization uncovers novel biology.</title>
        <authorList>
            <person name="Wiegand S."/>
            <person name="Jogler M."/>
            <person name="Boedeker C."/>
            <person name="Pinto D."/>
            <person name="Vollmers J."/>
            <person name="Rivas-Marin E."/>
            <person name="Kohn T."/>
            <person name="Peeters S.H."/>
            <person name="Heuer A."/>
            <person name="Rast P."/>
            <person name="Oberbeckmann S."/>
            <person name="Bunk B."/>
            <person name="Jeske O."/>
            <person name="Meyerdierks A."/>
            <person name="Storesund J.E."/>
            <person name="Kallscheuer N."/>
            <person name="Luecker S."/>
            <person name="Lage O.M."/>
            <person name="Pohl T."/>
            <person name="Merkel B.J."/>
            <person name="Hornburger P."/>
            <person name="Mueller R.-W."/>
            <person name="Bruemmer F."/>
            <person name="Labrenz M."/>
            <person name="Spormann A.M."/>
            <person name="Op Den Camp H."/>
            <person name="Overmann J."/>
            <person name="Amann R."/>
            <person name="Jetten M.S.M."/>
            <person name="Mascher T."/>
            <person name="Medema M.H."/>
            <person name="Devos D.P."/>
            <person name="Kaster A.-K."/>
            <person name="Ovreas L."/>
            <person name="Rohde M."/>
            <person name="Galperin M.Y."/>
            <person name="Jogler C."/>
        </authorList>
    </citation>
    <scope>NUCLEOTIDE SEQUENCE [LARGE SCALE GENOMIC DNA]</scope>
    <source>
        <strain evidence="2 3">Pan54</strain>
    </source>
</reference>
<dbReference type="Pfam" id="PF08695">
    <property type="entry name" value="Coa1"/>
    <property type="match status" value="1"/>
</dbReference>